<gene>
    <name evidence="1" type="ORF">HPB49_014436</name>
</gene>
<organism evidence="1 2">
    <name type="scientific">Dermacentor silvarum</name>
    <name type="common">Tick</name>
    <dbReference type="NCBI Taxonomy" id="543639"/>
    <lineage>
        <taxon>Eukaryota</taxon>
        <taxon>Metazoa</taxon>
        <taxon>Ecdysozoa</taxon>
        <taxon>Arthropoda</taxon>
        <taxon>Chelicerata</taxon>
        <taxon>Arachnida</taxon>
        <taxon>Acari</taxon>
        <taxon>Parasitiformes</taxon>
        <taxon>Ixodida</taxon>
        <taxon>Ixodoidea</taxon>
        <taxon>Ixodidae</taxon>
        <taxon>Rhipicephalinae</taxon>
        <taxon>Dermacentor</taxon>
    </lineage>
</organism>
<accession>A0ACB8CFL8</accession>
<comment type="caution">
    <text evidence="1">The sequence shown here is derived from an EMBL/GenBank/DDBJ whole genome shotgun (WGS) entry which is preliminary data.</text>
</comment>
<sequence>MDNKKRKPDTHCFAPGCRTGYPGHRVENGRKISLFSVPKEEDRRKEWERNLKRKDKPLAETSAVCEKHFAEHFVIRDYVHVIGGNEVRIPRGRPALAAGAVPTLLPDLPAYLSKVLVKPRPERKRRSVPSSESAKKVQLSRHDEQEASLAEDQNVDLNARAFENDEVNSLVPADRRALADSLYVPRLWTKLITPDLDVLVYATTRTREEPFGIFHEKVMSFTLDQHNDIVASCYFNGREKKYGKISSLLDARNIFEVVDSALLCAGQIRAMKEENCKLSNEAFLGRIKELPQKQQEGALHMFKAAKRKNIRGTRYSKEWILECLIMRMKGPKLYEDMRRQKILVLPNKVTLQKYMRSYRTGFGFNAKVMSVLKEKTSTMDAFKRHGGLIVDEMKLSENLSVSSSGHIESTSNLLSKVMLEAVILAEKAGLFVDFITCDGAAWNRNMWATMGIHATVSSTKCKVQHPVDNKRSLHFISDFPHLVKCIRNGLLKSGFNTPTGPVSLHPVKEALKMDGSNVTLQAMPGITTWHIQPNNFEKMRVAFAYQLFSDTVLNGLRLYRNYIEAICGSIQPVLTFSGMMRDLMEIMSSRFPAKALRPDSAAVDKLLSFLAYLVEWEVHAAGRGGFLSASTTVGLRVTIASVLSLLDYLSQQLEYKFIMTSRLSQDPLENFFGIARQASGCNTHPTPQQFLITVSCLSFYSLAKSVTNGNAEPGMLTALLGADAADGDEQNSFC</sequence>
<protein>
    <submittedName>
        <fullName evidence="1">Uncharacterized protein</fullName>
    </submittedName>
</protein>
<dbReference type="Proteomes" id="UP000821865">
    <property type="component" value="Chromosome 7"/>
</dbReference>
<proteinExistence type="predicted"/>
<evidence type="ECO:0000313" key="2">
    <source>
        <dbReference type="Proteomes" id="UP000821865"/>
    </source>
</evidence>
<reference evidence="1" key="1">
    <citation type="submission" date="2020-05" db="EMBL/GenBank/DDBJ databases">
        <title>Large-scale comparative analyses of tick genomes elucidate their genetic diversity and vector capacities.</title>
        <authorList>
            <person name="Jia N."/>
            <person name="Wang J."/>
            <person name="Shi W."/>
            <person name="Du L."/>
            <person name="Sun Y."/>
            <person name="Zhan W."/>
            <person name="Jiang J."/>
            <person name="Wang Q."/>
            <person name="Zhang B."/>
            <person name="Ji P."/>
            <person name="Sakyi L.B."/>
            <person name="Cui X."/>
            <person name="Yuan T."/>
            <person name="Jiang B."/>
            <person name="Yang W."/>
            <person name="Lam T.T.-Y."/>
            <person name="Chang Q."/>
            <person name="Ding S."/>
            <person name="Wang X."/>
            <person name="Zhu J."/>
            <person name="Ruan X."/>
            <person name="Zhao L."/>
            <person name="Wei J."/>
            <person name="Que T."/>
            <person name="Du C."/>
            <person name="Cheng J."/>
            <person name="Dai P."/>
            <person name="Han X."/>
            <person name="Huang E."/>
            <person name="Gao Y."/>
            <person name="Liu J."/>
            <person name="Shao H."/>
            <person name="Ye R."/>
            <person name="Li L."/>
            <person name="Wei W."/>
            <person name="Wang X."/>
            <person name="Wang C."/>
            <person name="Yang T."/>
            <person name="Huo Q."/>
            <person name="Li W."/>
            <person name="Guo W."/>
            <person name="Chen H."/>
            <person name="Zhou L."/>
            <person name="Ni X."/>
            <person name="Tian J."/>
            <person name="Zhou Y."/>
            <person name="Sheng Y."/>
            <person name="Liu T."/>
            <person name="Pan Y."/>
            <person name="Xia L."/>
            <person name="Li J."/>
            <person name="Zhao F."/>
            <person name="Cao W."/>
        </authorList>
    </citation>
    <scope>NUCLEOTIDE SEQUENCE</scope>
    <source>
        <strain evidence="1">Dsil-2018</strain>
    </source>
</reference>
<evidence type="ECO:0000313" key="1">
    <source>
        <dbReference type="EMBL" id="KAH7941492.1"/>
    </source>
</evidence>
<keyword evidence="2" id="KW-1185">Reference proteome</keyword>
<name>A0ACB8CFL8_DERSI</name>
<dbReference type="EMBL" id="CM023476">
    <property type="protein sequence ID" value="KAH7941492.1"/>
    <property type="molecule type" value="Genomic_DNA"/>
</dbReference>